<dbReference type="PANTHER" id="PTHR12897:SF4">
    <property type="entry name" value="REGULATOR OF MON1-CCZ1 COMPLEX"/>
    <property type="match status" value="1"/>
</dbReference>
<evidence type="ECO:0008006" key="5">
    <source>
        <dbReference type="Google" id="ProtNLM"/>
    </source>
</evidence>
<dbReference type="AlphaFoldDB" id="T0Q3U5"/>
<accession>T0Q3U5</accession>
<organism evidence="3 4">
    <name type="scientific">Saprolegnia diclina (strain VS20)</name>
    <dbReference type="NCBI Taxonomy" id="1156394"/>
    <lineage>
        <taxon>Eukaryota</taxon>
        <taxon>Sar</taxon>
        <taxon>Stramenopiles</taxon>
        <taxon>Oomycota</taxon>
        <taxon>Saprolegniomycetes</taxon>
        <taxon>Saprolegniales</taxon>
        <taxon>Saprolegniaceae</taxon>
        <taxon>Saprolegnia</taxon>
    </lineage>
</organism>
<evidence type="ECO:0000259" key="2">
    <source>
        <dbReference type="Pfam" id="PF21029"/>
    </source>
</evidence>
<feature type="domain" description="Mic1" evidence="1">
    <location>
        <begin position="428"/>
        <end position="561"/>
    </location>
</feature>
<dbReference type="PANTHER" id="PTHR12897">
    <property type="entry name" value="COLON CANCER-ASSOCIATED PROTEIN MIC1"/>
    <property type="match status" value="1"/>
</dbReference>
<name>T0Q3U5_SAPDV</name>
<gene>
    <name evidence="3" type="ORF">SDRG_12939</name>
</gene>
<keyword evidence="4" id="KW-1185">Reference proteome</keyword>
<dbReference type="InterPro" id="IPR049040">
    <property type="entry name" value="RMC1_N"/>
</dbReference>
<reference evidence="3 4" key="1">
    <citation type="submission" date="2012-04" db="EMBL/GenBank/DDBJ databases">
        <title>The Genome Sequence of Saprolegnia declina VS20.</title>
        <authorList>
            <consortium name="The Broad Institute Genome Sequencing Platform"/>
            <person name="Russ C."/>
            <person name="Nusbaum C."/>
            <person name="Tyler B."/>
            <person name="van West P."/>
            <person name="Dieguez-Uribeondo J."/>
            <person name="de Bruijn I."/>
            <person name="Tripathy S."/>
            <person name="Jiang R."/>
            <person name="Young S.K."/>
            <person name="Zeng Q."/>
            <person name="Gargeya S."/>
            <person name="Fitzgerald M."/>
            <person name="Haas B."/>
            <person name="Abouelleil A."/>
            <person name="Alvarado L."/>
            <person name="Arachchi H.M."/>
            <person name="Berlin A."/>
            <person name="Chapman S.B."/>
            <person name="Goldberg J."/>
            <person name="Griggs A."/>
            <person name="Gujja S."/>
            <person name="Hansen M."/>
            <person name="Howarth C."/>
            <person name="Imamovic A."/>
            <person name="Larimer J."/>
            <person name="McCowen C."/>
            <person name="Montmayeur A."/>
            <person name="Murphy C."/>
            <person name="Neiman D."/>
            <person name="Pearson M."/>
            <person name="Priest M."/>
            <person name="Roberts A."/>
            <person name="Saif S."/>
            <person name="Shea T."/>
            <person name="Sisk P."/>
            <person name="Sykes S."/>
            <person name="Wortman J."/>
            <person name="Nusbaum C."/>
            <person name="Birren B."/>
        </authorList>
    </citation>
    <scope>NUCLEOTIDE SEQUENCE [LARGE SCALE GENOMIC DNA]</scope>
    <source>
        <strain evidence="3 4">VS20</strain>
    </source>
</reference>
<dbReference type="GO" id="GO:0005765">
    <property type="term" value="C:lysosomal membrane"/>
    <property type="evidence" value="ECO:0007669"/>
    <property type="project" value="TreeGrafter"/>
</dbReference>
<dbReference type="GeneID" id="19953666"/>
<evidence type="ECO:0000313" key="3">
    <source>
        <dbReference type="EMBL" id="EQC29271.1"/>
    </source>
</evidence>
<dbReference type="OrthoDB" id="26384at2759"/>
<dbReference type="STRING" id="1156394.T0Q3U5"/>
<dbReference type="InterPro" id="IPR040371">
    <property type="entry name" value="RMC1"/>
</dbReference>
<dbReference type="VEuPathDB" id="FungiDB:SDRG_12939"/>
<sequence>MAAGSSHVVLEAMSVGVDGTMARDWFYDSAHRCIIALRPCADGSGESDGRLSLQLAGLPDASAMPTGRYGSYARGTAFCSAKLSTSKQFLALQRSDVEVEIAVLREPHHRFNVLCKRSSRILGLVWSSKIAYLKTSTEYLVLVTTGGLEQFKVTPVKCTFQRLVAHATFAYWYNVDAHLVVLQTGANASELRPFILEGAIVTKCSKVVVAGVARVCVATLYDTYYILHCTSSQLLFYRVEAGTDTKCVRALELPFPAHADVAFSVVDNVVVAHSRAFGVSCLYDIALDVAEPVVSPLPPAPATTDGHFLWPHYYHAPSAGFATVTLALVEISRCASAGLRASALVRFLLRRADAHVAKSCVFACLQARIADRAPVAEITGHFHLLHRIYGLAMLDRDPRRAGAEQRALTASSSSSSLSPGELVDLRDSKQRMLVVLQRECYVHLWLPLQQAHPPDVVHLYLSAYLHTLEAFSIPIEPAILQLYVQVLVQRGQCHEGLAFLAAKHDSPLLAHELELQAQLAYRPFLQVALDMYHRLGRVDDVLRLLLADSNVSMALRLAQRVLHKHDQLPTICTPAWFYDAVASAATRADAAPASVWQWFTALHLFLRMFDKTCVSSPPPSPLAMAATVPFPFGRFAAEAMATEMARRFGFVESERDAEKRYI</sequence>
<dbReference type="InParanoid" id="T0Q3U5"/>
<dbReference type="RefSeq" id="XP_008617245.1">
    <property type="nucleotide sequence ID" value="XM_008619023.1"/>
</dbReference>
<proteinExistence type="predicted"/>
<dbReference type="OMA" id="VWVHNRE"/>
<evidence type="ECO:0000313" key="4">
    <source>
        <dbReference type="Proteomes" id="UP000030762"/>
    </source>
</evidence>
<dbReference type="GO" id="GO:0010506">
    <property type="term" value="P:regulation of autophagy"/>
    <property type="evidence" value="ECO:0007669"/>
    <property type="project" value="InterPro"/>
</dbReference>
<dbReference type="eggNOG" id="KOG2377">
    <property type="taxonomic scope" value="Eukaryota"/>
</dbReference>
<dbReference type="Pfam" id="PF21029">
    <property type="entry name" value="RMC1_N"/>
    <property type="match status" value="1"/>
</dbReference>
<protein>
    <recommendedName>
        <fullName evidence="5">Mic1 domain-containing protein</fullName>
    </recommendedName>
</protein>
<dbReference type="GO" id="GO:0031902">
    <property type="term" value="C:late endosome membrane"/>
    <property type="evidence" value="ECO:0007669"/>
    <property type="project" value="TreeGrafter"/>
</dbReference>
<dbReference type="InterPro" id="IPR009755">
    <property type="entry name" value="RMC1_C"/>
</dbReference>
<feature type="domain" description="Regulator of MON1-CCZ1 complex N-terminal" evidence="2">
    <location>
        <begin position="80"/>
        <end position="157"/>
    </location>
</feature>
<evidence type="ECO:0000259" key="1">
    <source>
        <dbReference type="Pfam" id="PF07035"/>
    </source>
</evidence>
<dbReference type="Proteomes" id="UP000030762">
    <property type="component" value="Unassembled WGS sequence"/>
</dbReference>
<dbReference type="Pfam" id="PF07035">
    <property type="entry name" value="RMC1_C"/>
    <property type="match status" value="1"/>
</dbReference>
<dbReference type="EMBL" id="JH767185">
    <property type="protein sequence ID" value="EQC29271.1"/>
    <property type="molecule type" value="Genomic_DNA"/>
</dbReference>
<dbReference type="GO" id="GO:0035658">
    <property type="term" value="C:Mon1-Ccz1 complex"/>
    <property type="evidence" value="ECO:0007669"/>
    <property type="project" value="InterPro"/>
</dbReference>